<dbReference type="KEGG" id="rto:RTO_24930"/>
<dbReference type="Proteomes" id="UP000008956">
    <property type="component" value="Chromosome"/>
</dbReference>
<evidence type="ECO:0000313" key="2">
    <source>
        <dbReference type="Proteomes" id="UP000008956"/>
    </source>
</evidence>
<accession>D4M6W0</accession>
<name>D4M6W0_9FIRM</name>
<dbReference type="AlphaFoldDB" id="D4M6W0"/>
<protein>
    <submittedName>
        <fullName evidence="1">Uncharacterized protein</fullName>
    </submittedName>
</protein>
<organism evidence="1 2">
    <name type="scientific">[Ruminococcus] torques L2-14</name>
    <dbReference type="NCBI Taxonomy" id="657313"/>
    <lineage>
        <taxon>Bacteria</taxon>
        <taxon>Bacillati</taxon>
        <taxon>Bacillota</taxon>
        <taxon>Clostridia</taxon>
        <taxon>Lachnospirales</taxon>
        <taxon>Lachnospiraceae</taxon>
        <taxon>Mediterraneibacter</taxon>
    </lineage>
</organism>
<dbReference type="HOGENOM" id="CLU_3424938_0_0_9"/>
<dbReference type="EMBL" id="FP929055">
    <property type="protein sequence ID" value="CBL26972.1"/>
    <property type="molecule type" value="Genomic_DNA"/>
</dbReference>
<sequence length="22" mass="2530">MFVKILHKRADFIQVRTEGGAL</sequence>
<evidence type="ECO:0000313" key="1">
    <source>
        <dbReference type="EMBL" id="CBL26972.1"/>
    </source>
</evidence>
<reference evidence="1 2" key="1">
    <citation type="submission" date="2010-03" db="EMBL/GenBank/DDBJ databases">
        <title>The genome sequence of Ruminococcus torques L2-14.</title>
        <authorList>
            <consortium name="metaHIT consortium -- http://www.metahit.eu/"/>
            <person name="Pajon A."/>
            <person name="Turner K."/>
            <person name="Parkhill J."/>
            <person name="Duncan S."/>
            <person name="Flint H."/>
        </authorList>
    </citation>
    <scope>NUCLEOTIDE SEQUENCE [LARGE SCALE GENOMIC DNA]</scope>
    <source>
        <strain evidence="1 2">L2-14</strain>
    </source>
</reference>
<gene>
    <name evidence="1" type="ORF">RTO_24930</name>
</gene>
<reference evidence="1 2" key="2">
    <citation type="submission" date="2010-03" db="EMBL/GenBank/DDBJ databases">
        <authorList>
            <person name="Pajon A."/>
        </authorList>
    </citation>
    <scope>NUCLEOTIDE SEQUENCE [LARGE SCALE GENOMIC DNA]</scope>
    <source>
        <strain evidence="1 2">L2-14</strain>
    </source>
</reference>
<proteinExistence type="predicted"/>